<dbReference type="GO" id="GO:0005783">
    <property type="term" value="C:endoplasmic reticulum"/>
    <property type="evidence" value="ECO:0007669"/>
    <property type="project" value="UniProtKB-SubCell"/>
</dbReference>
<evidence type="ECO:0000256" key="8">
    <source>
        <dbReference type="ARBA" id="ARBA00023136"/>
    </source>
</evidence>
<dbReference type="GO" id="GO:0005739">
    <property type="term" value="C:mitochondrion"/>
    <property type="evidence" value="ECO:0007669"/>
    <property type="project" value="UniProtKB-SubCell"/>
</dbReference>
<evidence type="ECO:0000256" key="9">
    <source>
        <dbReference type="SAM" id="Coils"/>
    </source>
</evidence>
<keyword evidence="7" id="KW-0496">Mitochondrion</keyword>
<proteinExistence type="predicted"/>
<feature type="compositionally biased region" description="Basic and acidic residues" evidence="10">
    <location>
        <begin position="59"/>
        <end position="80"/>
    </location>
</feature>
<comment type="subcellular location">
    <subcellularLocation>
        <location evidence="3">Endoplasmic reticulum</location>
    </subcellularLocation>
    <subcellularLocation>
        <location evidence="1">Membrane</location>
        <topology evidence="1">Multi-pass membrane protein</topology>
    </subcellularLocation>
    <subcellularLocation>
        <location evidence="2">Mitochondrion</location>
    </subcellularLocation>
</comment>
<feature type="compositionally biased region" description="Basic residues" evidence="10">
    <location>
        <begin position="1369"/>
        <end position="1386"/>
    </location>
</feature>
<dbReference type="InterPro" id="IPR002523">
    <property type="entry name" value="MgTranspt_CorA/ZnTranspt_ZntB"/>
</dbReference>
<dbReference type="InterPro" id="IPR045863">
    <property type="entry name" value="CorA_TM1_TM2"/>
</dbReference>
<sequence>MSPGADAYNNNSNNNNNDDGGGDVDGDNTTIRPRLSSLRHGTSPLQNETLRQPTDEIPLDLRAEEKDGSDYDESTQHDEAEQQPPPMRFTIDPAGDRTHDKTTVDVVTVPCPGADSLRSWNRDGLLGRYFGALSMRDAEVDRPASASSWVRQGIRRGADVARILLYEHPPLEDGVTLDGLAGELLEQLASLRERQGSGGGDGGTERRPLVFIAHSIGGIVVKMALVKASRDARHESIVRDCYAVVFFGTPHQGSSYFAMPGLASSIQNTLQLSAPLPLSITSILDVGHPQLLLADSEFKSIAHEMRVWTFYETIDSRLSASTVAAGEVTMSKSRRQGGGGVYFTAPLTSIKSAILGMRQERVFPLQSDHANVASFGRQNMHTLRLFLRQLSLLIDRADATLRTDAGNVPARWSLDLEQRVSVEVRGFFEDPTTTAAGASSVVVRAWSTKLTLAEFLRKGPDVCLEERLQEVEQVSSPDNAGQPLGRSVGPGGTFPPFTEAERDMIRRQVSEKEGLGIANQLIRRADTPPTSPVTRPIDSPRSVPHSAVNVTGSPAAQNARVRRLSSPPLPTIARTTTATTRYSAPLRRPSPLIRPEVDQDLAIDRLSPPTRTRSFLSTGRSVSDLSSPYMYRDFPPFSQQRSHSTMDAHSRRRLWRDEHDIGSVVVDDDEIEALPQLPDAITASSDAQQQMDGTAALAGQPALSFTPSASQRKFVWVHLPYNNPTWVNEDYSALYGPDFWASKHTRGRHSQHYAYYAKPGCYFTAPRALSPLNRSLSPPKSPFPQQPAAVPLCLFLPYLHFDSYKRLIRRRELIFQRLSSGRAHPVPEDVAKTDSIELQVIWEYLGYDPPVNCRRSLDQFGYPALGDTRGRDDDQMLYKLTKERDCRYGQYHGDVYTYSLNSRVGTNGSHGSWGDELAELERIQEQNDGPRDGVRNGNVLMVDQLWLWAVDYDADVDNTGLETLISFFPKRESDPIEGPLYQQADLRDSIVNEVNIDMARQCENSFDLAALAALHAVSVLLDRTSHPDLEVFRIFGEAISVLTEKLTLSLKMFRVEGFKDKAAADEPVENRESSIRRRHREEGRRAEKENRDNTSALLELRDLEDELQVLLELFERQQVVLSSMLTAYGSPALRDRTVHGRGFIAEAISRVAEYRRRAEDMTQRVRMTREEYDKLLQMVQRQAQVDEVRLSRLHADLATSQGRSVMIFTVFTIIFLPLSFFTSLFGMNTREWDDNGPLPLQVIGMIALPSSFALIVISLIAAFSDTARRFIFWSRDTAYDGLHWAYELTLEPVVDAALSRWRKRQRQDQWQRQRAGGGTGSGSGGGRNNGPSDDWRDARRGLVTDTSDFWERNRPQRERGYQIPEVNRKKVPNGKKKGSSKGKKDV</sequence>
<organism evidence="12 13">
    <name type="scientific">Geosmithia morbida</name>
    <dbReference type="NCBI Taxonomy" id="1094350"/>
    <lineage>
        <taxon>Eukaryota</taxon>
        <taxon>Fungi</taxon>
        <taxon>Dikarya</taxon>
        <taxon>Ascomycota</taxon>
        <taxon>Pezizomycotina</taxon>
        <taxon>Sordariomycetes</taxon>
        <taxon>Hypocreomycetidae</taxon>
        <taxon>Hypocreales</taxon>
        <taxon>Bionectriaceae</taxon>
        <taxon>Geosmithia</taxon>
    </lineage>
</organism>
<dbReference type="RefSeq" id="XP_035319311.1">
    <property type="nucleotide sequence ID" value="XM_035464641.1"/>
</dbReference>
<evidence type="ECO:0000256" key="3">
    <source>
        <dbReference type="ARBA" id="ARBA00004240"/>
    </source>
</evidence>
<dbReference type="PANTHER" id="PTHR48182:SF2">
    <property type="entry name" value="PROTEIN SERAC1"/>
    <property type="match status" value="1"/>
</dbReference>
<evidence type="ECO:0000256" key="2">
    <source>
        <dbReference type="ARBA" id="ARBA00004173"/>
    </source>
</evidence>
<feature type="compositionally biased region" description="Basic and acidic residues" evidence="10">
    <location>
        <begin position="1349"/>
        <end position="1360"/>
    </location>
</feature>
<keyword evidence="6 11" id="KW-1133">Transmembrane helix</keyword>
<feature type="compositionally biased region" description="Gly residues" evidence="10">
    <location>
        <begin position="1315"/>
        <end position="1328"/>
    </location>
</feature>
<name>A0A9P4YTD3_9HYPO</name>
<keyword evidence="5" id="KW-0256">Endoplasmic reticulum</keyword>
<keyword evidence="8 11" id="KW-0472">Membrane</keyword>
<feature type="region of interest" description="Disordered" evidence="10">
    <location>
        <begin position="517"/>
        <end position="545"/>
    </location>
</feature>
<evidence type="ECO:0000256" key="1">
    <source>
        <dbReference type="ARBA" id="ARBA00004141"/>
    </source>
</evidence>
<evidence type="ECO:0000256" key="7">
    <source>
        <dbReference type="ARBA" id="ARBA00023128"/>
    </source>
</evidence>
<gene>
    <name evidence="12" type="ORF">GMORB2_2662</name>
</gene>
<dbReference type="Proteomes" id="UP000749293">
    <property type="component" value="Unassembled WGS sequence"/>
</dbReference>
<keyword evidence="9" id="KW-0175">Coiled coil</keyword>
<feature type="transmembrane region" description="Helical" evidence="11">
    <location>
        <begin position="1238"/>
        <end position="1263"/>
    </location>
</feature>
<evidence type="ECO:0000313" key="12">
    <source>
        <dbReference type="EMBL" id="KAF4120659.1"/>
    </source>
</evidence>
<dbReference type="EMBL" id="JAANYQ010000015">
    <property type="protein sequence ID" value="KAF4120659.1"/>
    <property type="molecule type" value="Genomic_DNA"/>
</dbReference>
<feature type="compositionally biased region" description="Basic and acidic residues" evidence="10">
    <location>
        <begin position="1333"/>
        <end position="1342"/>
    </location>
</feature>
<dbReference type="OrthoDB" id="361039at2759"/>
<dbReference type="Pfam" id="PF01544">
    <property type="entry name" value="CorA"/>
    <property type="match status" value="1"/>
</dbReference>
<evidence type="ECO:0000256" key="5">
    <source>
        <dbReference type="ARBA" id="ARBA00022824"/>
    </source>
</evidence>
<dbReference type="PANTHER" id="PTHR48182">
    <property type="entry name" value="PROTEIN SERAC1"/>
    <property type="match status" value="1"/>
</dbReference>
<dbReference type="InterPro" id="IPR029058">
    <property type="entry name" value="AB_hydrolase_fold"/>
</dbReference>
<evidence type="ECO:0000313" key="13">
    <source>
        <dbReference type="Proteomes" id="UP000749293"/>
    </source>
</evidence>
<keyword evidence="13" id="KW-1185">Reference proteome</keyword>
<keyword evidence="4 11" id="KW-0812">Transmembrane</keyword>
<dbReference type="GO" id="GO:0046873">
    <property type="term" value="F:metal ion transmembrane transporter activity"/>
    <property type="evidence" value="ECO:0007669"/>
    <property type="project" value="InterPro"/>
</dbReference>
<dbReference type="Gene3D" id="3.40.50.1820">
    <property type="entry name" value="alpha/beta hydrolase"/>
    <property type="match status" value="1"/>
</dbReference>
<feature type="coiled-coil region" evidence="9">
    <location>
        <begin position="1144"/>
        <end position="1178"/>
    </location>
</feature>
<evidence type="ECO:0000256" key="6">
    <source>
        <dbReference type="ARBA" id="ARBA00022989"/>
    </source>
</evidence>
<evidence type="ECO:0000256" key="10">
    <source>
        <dbReference type="SAM" id="MobiDB-lite"/>
    </source>
</evidence>
<feature type="transmembrane region" description="Helical" evidence="11">
    <location>
        <begin position="1205"/>
        <end position="1226"/>
    </location>
</feature>
<dbReference type="GO" id="GO:0016020">
    <property type="term" value="C:membrane"/>
    <property type="evidence" value="ECO:0007669"/>
    <property type="project" value="UniProtKB-SubCell"/>
</dbReference>
<dbReference type="InterPro" id="IPR052374">
    <property type="entry name" value="SERAC1"/>
</dbReference>
<protein>
    <submittedName>
        <fullName evidence="12">Serine esterase (DUF676)</fullName>
    </submittedName>
</protein>
<dbReference type="GeneID" id="55968892"/>
<evidence type="ECO:0000256" key="11">
    <source>
        <dbReference type="SAM" id="Phobius"/>
    </source>
</evidence>
<dbReference type="SUPFAM" id="SSF53474">
    <property type="entry name" value="alpha/beta-Hydrolases"/>
    <property type="match status" value="1"/>
</dbReference>
<feature type="region of interest" description="Disordered" evidence="10">
    <location>
        <begin position="1"/>
        <end position="99"/>
    </location>
</feature>
<accession>A0A9P4YTD3</accession>
<evidence type="ECO:0000256" key="4">
    <source>
        <dbReference type="ARBA" id="ARBA00022692"/>
    </source>
</evidence>
<feature type="compositionally biased region" description="Polar residues" evidence="10">
    <location>
        <begin position="39"/>
        <end position="52"/>
    </location>
</feature>
<feature type="compositionally biased region" description="Low complexity" evidence="10">
    <location>
        <begin position="9"/>
        <end position="18"/>
    </location>
</feature>
<comment type="caution">
    <text evidence="12">The sequence shown here is derived from an EMBL/GenBank/DDBJ whole genome shotgun (WGS) entry which is preliminary data.</text>
</comment>
<dbReference type="SUPFAM" id="SSF144083">
    <property type="entry name" value="Magnesium transport protein CorA, transmembrane region"/>
    <property type="match status" value="1"/>
</dbReference>
<feature type="region of interest" description="Disordered" evidence="10">
    <location>
        <begin position="1305"/>
        <end position="1386"/>
    </location>
</feature>
<dbReference type="Gene3D" id="1.20.58.340">
    <property type="entry name" value="Magnesium transport protein CorA, transmembrane region"/>
    <property type="match status" value="1"/>
</dbReference>
<feature type="region of interest" description="Disordered" evidence="10">
    <location>
        <begin position="473"/>
        <end position="495"/>
    </location>
</feature>
<feature type="region of interest" description="Disordered" evidence="10">
    <location>
        <begin position="1066"/>
        <end position="1091"/>
    </location>
</feature>
<reference evidence="12" key="1">
    <citation type="submission" date="2020-03" db="EMBL/GenBank/DDBJ databases">
        <title>Site-based positive gene gene selection in Geosmithia morbida across the United States reveals a broad range of putative effectors and factors for local host and environmental adapation.</title>
        <authorList>
            <person name="Onufrak A."/>
            <person name="Murdoch R.W."/>
            <person name="Gazis R."/>
            <person name="Huff M."/>
            <person name="Staton M."/>
            <person name="Klingeman W."/>
            <person name="Hadziabdic D."/>
        </authorList>
    </citation>
    <scope>NUCLEOTIDE SEQUENCE</scope>
    <source>
        <strain evidence="12">1262</strain>
    </source>
</reference>